<dbReference type="InterPro" id="IPR052953">
    <property type="entry name" value="Ser-rich/MCO-related"/>
</dbReference>
<keyword evidence="2" id="KW-0812">Transmembrane</keyword>
<evidence type="ECO:0000313" key="4">
    <source>
        <dbReference type="EMBL" id="KIX07483.1"/>
    </source>
</evidence>
<dbReference type="Proteomes" id="UP000053617">
    <property type="component" value="Unassembled WGS sequence"/>
</dbReference>
<accession>A0A0D2HAJ4</accession>
<feature type="compositionally biased region" description="Low complexity" evidence="1">
    <location>
        <begin position="23"/>
        <end position="53"/>
    </location>
</feature>
<dbReference type="AlphaFoldDB" id="A0A0D2HAJ4"/>
<keyword evidence="2" id="KW-0472">Membrane</keyword>
<dbReference type="PANTHER" id="PTHR34883">
    <property type="entry name" value="SERINE-RICH PROTEIN, PUTATIVE-RELATED-RELATED"/>
    <property type="match status" value="1"/>
</dbReference>
<dbReference type="STRING" id="1442369.A0A0D2HAJ4"/>
<evidence type="ECO:0000313" key="5">
    <source>
        <dbReference type="Proteomes" id="UP000053617"/>
    </source>
</evidence>
<sequence>MRRSIALFLGLATVAFAQDSAAPSTDSSMPTSTDSFSSTTPTTDSSTVPSGTTATNTISGPITHTVAFARGGHTFEPDVTLAKVGDTILFQFNSANHFVIRAEYGYPCIPYEDTGVDKIGFFSGFKLVDAKLSDPPSWSLLINDTNPIFYYCGASGSCINYQMVGVINPNATTSLETQKQLAKDSTFMLLPGEPWPDERENPFITTSSAPTSSPTAAATNSVAASSATSEPDSSSGRHLILSAGAIAGIVIGASALTLAAAGLLYMCSRKSRRESLKQDDGPDTHHTTAHQMSHNPYMDPTEHMSMHSSAVGVGPALPGYIPQHDPAMSPLTHPAFPMSNSHSPGPSAPGDDTSNGPSPSQMYVVPAYSSDVQQNM</sequence>
<proteinExistence type="predicted"/>
<dbReference type="SUPFAM" id="SSF49503">
    <property type="entry name" value="Cupredoxins"/>
    <property type="match status" value="1"/>
</dbReference>
<name>A0A0D2HAJ4_9EURO</name>
<keyword evidence="2" id="KW-1133">Transmembrane helix</keyword>
<evidence type="ECO:0000256" key="2">
    <source>
        <dbReference type="SAM" id="Phobius"/>
    </source>
</evidence>
<feature type="compositionally biased region" description="Low complexity" evidence="1">
    <location>
        <begin position="205"/>
        <end position="235"/>
    </location>
</feature>
<dbReference type="PANTHER" id="PTHR34883:SF8">
    <property type="entry name" value="EXTRACELLULAR SERINE-RICH PROTEIN (AFU_ORTHOLOGUE AFUA_6G00670)"/>
    <property type="match status" value="1"/>
</dbReference>
<feature type="region of interest" description="Disordered" evidence="1">
    <location>
        <begin position="274"/>
        <end position="376"/>
    </location>
</feature>
<dbReference type="GeneID" id="25290207"/>
<feature type="signal peptide" evidence="3">
    <location>
        <begin position="1"/>
        <end position="17"/>
    </location>
</feature>
<feature type="region of interest" description="Disordered" evidence="1">
    <location>
        <begin position="198"/>
        <end position="235"/>
    </location>
</feature>
<reference evidence="4 5" key="1">
    <citation type="submission" date="2015-01" db="EMBL/GenBank/DDBJ databases">
        <title>The Genome Sequence of Rhinocladiella mackenzie CBS 650.93.</title>
        <authorList>
            <consortium name="The Broad Institute Genomics Platform"/>
            <person name="Cuomo C."/>
            <person name="de Hoog S."/>
            <person name="Gorbushina A."/>
            <person name="Stielow B."/>
            <person name="Teixiera M."/>
            <person name="Abouelleil A."/>
            <person name="Chapman S.B."/>
            <person name="Priest M."/>
            <person name="Young S.K."/>
            <person name="Wortman J."/>
            <person name="Nusbaum C."/>
            <person name="Birren B."/>
        </authorList>
    </citation>
    <scope>NUCLEOTIDE SEQUENCE [LARGE SCALE GENOMIC DNA]</scope>
    <source>
        <strain evidence="4 5">CBS 650.93</strain>
    </source>
</reference>
<evidence type="ECO:0000256" key="1">
    <source>
        <dbReference type="SAM" id="MobiDB-lite"/>
    </source>
</evidence>
<feature type="compositionally biased region" description="Basic and acidic residues" evidence="1">
    <location>
        <begin position="274"/>
        <end position="286"/>
    </location>
</feature>
<gene>
    <name evidence="4" type="ORF">Z518_02136</name>
</gene>
<dbReference type="Gene3D" id="2.60.40.420">
    <property type="entry name" value="Cupredoxins - blue copper proteins"/>
    <property type="match status" value="1"/>
</dbReference>
<dbReference type="HOGENOM" id="CLU_043835_0_0_1"/>
<organism evidence="4 5">
    <name type="scientific">Rhinocladiella mackenziei CBS 650.93</name>
    <dbReference type="NCBI Taxonomy" id="1442369"/>
    <lineage>
        <taxon>Eukaryota</taxon>
        <taxon>Fungi</taxon>
        <taxon>Dikarya</taxon>
        <taxon>Ascomycota</taxon>
        <taxon>Pezizomycotina</taxon>
        <taxon>Eurotiomycetes</taxon>
        <taxon>Chaetothyriomycetidae</taxon>
        <taxon>Chaetothyriales</taxon>
        <taxon>Herpotrichiellaceae</taxon>
        <taxon>Rhinocladiella</taxon>
    </lineage>
</organism>
<feature type="compositionally biased region" description="Polar residues" evidence="1">
    <location>
        <begin position="352"/>
        <end position="361"/>
    </location>
</feature>
<dbReference type="RefSeq" id="XP_013274619.1">
    <property type="nucleotide sequence ID" value="XM_013419165.1"/>
</dbReference>
<dbReference type="InterPro" id="IPR008972">
    <property type="entry name" value="Cupredoxin"/>
</dbReference>
<keyword evidence="3" id="KW-0732">Signal</keyword>
<dbReference type="VEuPathDB" id="FungiDB:Z518_02136"/>
<dbReference type="EMBL" id="KN847476">
    <property type="protein sequence ID" value="KIX07483.1"/>
    <property type="molecule type" value="Genomic_DNA"/>
</dbReference>
<feature type="chain" id="PRO_5002254543" evidence="3">
    <location>
        <begin position="18"/>
        <end position="376"/>
    </location>
</feature>
<keyword evidence="5" id="KW-1185">Reference proteome</keyword>
<evidence type="ECO:0000256" key="3">
    <source>
        <dbReference type="SAM" id="SignalP"/>
    </source>
</evidence>
<feature type="transmembrane region" description="Helical" evidence="2">
    <location>
        <begin position="239"/>
        <end position="267"/>
    </location>
</feature>
<dbReference type="OrthoDB" id="2331100at2759"/>
<protein>
    <submittedName>
        <fullName evidence="4">Rhinocladiella mackenziei CBS 650.93 unplaced genomic scaffold supercont1.2, whole genome shotgun sequence</fullName>
    </submittedName>
</protein>
<feature type="region of interest" description="Disordered" evidence="1">
    <location>
        <begin position="21"/>
        <end position="58"/>
    </location>
</feature>